<keyword evidence="11" id="KW-1185">Reference proteome</keyword>
<dbReference type="Pfam" id="PF01431">
    <property type="entry name" value="Peptidase_M13"/>
    <property type="match status" value="1"/>
</dbReference>
<evidence type="ECO:0000259" key="8">
    <source>
        <dbReference type="Pfam" id="PF01431"/>
    </source>
</evidence>
<evidence type="ECO:0000259" key="9">
    <source>
        <dbReference type="Pfam" id="PF05649"/>
    </source>
</evidence>
<dbReference type="GO" id="GO:0004222">
    <property type="term" value="F:metalloendopeptidase activity"/>
    <property type="evidence" value="ECO:0007669"/>
    <property type="project" value="InterPro"/>
</dbReference>
<feature type="domain" description="Peptidase M13 C-terminal" evidence="8">
    <location>
        <begin position="451"/>
        <end position="625"/>
    </location>
</feature>
<evidence type="ECO:0000313" key="11">
    <source>
        <dbReference type="Proteomes" id="UP000241736"/>
    </source>
</evidence>
<keyword evidence="5" id="KW-0862">Zinc</keyword>
<dbReference type="GO" id="GO:0005886">
    <property type="term" value="C:plasma membrane"/>
    <property type="evidence" value="ECO:0007669"/>
    <property type="project" value="TreeGrafter"/>
</dbReference>
<dbReference type="GO" id="GO:0046872">
    <property type="term" value="F:metal ion binding"/>
    <property type="evidence" value="ECO:0007669"/>
    <property type="project" value="UniProtKB-KW"/>
</dbReference>
<evidence type="ECO:0000256" key="2">
    <source>
        <dbReference type="ARBA" id="ARBA00022670"/>
    </source>
</evidence>
<keyword evidence="3" id="KW-0479">Metal-binding</keyword>
<sequence length="630" mass="67288">MSLRTAPLFAALLLSLAAAPAAAQRAPAKPAACVDFYAHINHDWLAANPLPAGRTAFSRWDELTALGLAQRNQVLGATTAPEGATVSLHLAQLFASAQDEAGIEANGLKSLAPLFEVIEAIRRKKDIAPAIARLHALGMPVLVDVQVLRDDKGEPYAQLGAGGLGLPDAGFYTGGEPELAAVRTQYKAALAEWLRHGGVASRDVAAQAEGAWQFELILANATAAGTPFQVMKIEDAAKVAGALEIQGLLAAHGLKASQVAMTGPGFFRAIDQMINRNKPEQWRAYLRAQVLREMAPTLGKSLHDPWVQLYDVTLGGQAEPTPRAVRARQVLEARVPGFLDAAYTERFLPVPRQRRAQEIAAQVRAAAGAAIDRAPWLSAAGKAGARQRLDAMTIQVGLDAPANLFDDLVFKRDDLAGNVLALRRWLMKYSLPRARYAWPAEQWQPLVAWMPGENRLVVTSATLQPPVIGDAADAGDYGSFGGLLAQQMMLAFQAWDGADATAWNQRAAPLVPQYNAYSATGGATRVNGTRTLAQNQADLAGLEIAWQALAAGGEPNQAQAQAFFAGWAGLWARQDQAQALADAQASTDHAPARWRVNGPLANLPAFGKAHACPARAAMQRAAKDQVAFWR</sequence>
<dbReference type="InterPro" id="IPR018497">
    <property type="entry name" value="Peptidase_M13_C"/>
</dbReference>
<evidence type="ECO:0008006" key="12">
    <source>
        <dbReference type="Google" id="ProtNLM"/>
    </source>
</evidence>
<dbReference type="SUPFAM" id="SSF55486">
    <property type="entry name" value="Metalloproteases ('zincins'), catalytic domain"/>
    <property type="match status" value="1"/>
</dbReference>
<dbReference type="Proteomes" id="UP000241736">
    <property type="component" value="Unassembled WGS sequence"/>
</dbReference>
<feature type="domain" description="Peptidase M13 N-terminal" evidence="9">
    <location>
        <begin position="33"/>
        <end position="397"/>
    </location>
</feature>
<dbReference type="InterPro" id="IPR042089">
    <property type="entry name" value="Peptidase_M13_dom_2"/>
</dbReference>
<dbReference type="PANTHER" id="PTHR11733">
    <property type="entry name" value="ZINC METALLOPROTEASE FAMILY M13 NEPRILYSIN-RELATED"/>
    <property type="match status" value="1"/>
</dbReference>
<evidence type="ECO:0000256" key="3">
    <source>
        <dbReference type="ARBA" id="ARBA00022723"/>
    </source>
</evidence>
<dbReference type="InterPro" id="IPR024079">
    <property type="entry name" value="MetalloPept_cat_dom_sf"/>
</dbReference>
<keyword evidence="4" id="KW-0378">Hydrolase</keyword>
<accession>A0A2P6MCQ6</accession>
<reference evidence="10 11" key="1">
    <citation type="submission" date="2018-03" db="EMBL/GenBank/DDBJ databases">
        <title>Arenimonas caeni sp. nov., isolated from activated sludge.</title>
        <authorList>
            <person name="Liu H."/>
        </authorList>
    </citation>
    <scope>NUCLEOTIDE SEQUENCE [LARGE SCALE GENOMIC DNA]</scope>
    <source>
        <strain evidence="11">z29</strain>
    </source>
</reference>
<dbReference type="InterPro" id="IPR000718">
    <property type="entry name" value="Peptidase_M13"/>
</dbReference>
<dbReference type="Gene3D" id="1.10.1380.10">
    <property type="entry name" value="Neutral endopeptidase , domain2"/>
    <property type="match status" value="1"/>
</dbReference>
<dbReference type="PANTHER" id="PTHR11733:SF237">
    <property type="entry name" value="NEPRILYSIN-LIKE 4"/>
    <property type="match status" value="1"/>
</dbReference>
<keyword evidence="7" id="KW-0732">Signal</keyword>
<evidence type="ECO:0000256" key="4">
    <source>
        <dbReference type="ARBA" id="ARBA00022801"/>
    </source>
</evidence>
<dbReference type="CDD" id="cd08662">
    <property type="entry name" value="M13"/>
    <property type="match status" value="1"/>
</dbReference>
<feature type="chain" id="PRO_5015138674" description="Peptidase M13" evidence="7">
    <location>
        <begin position="24"/>
        <end position="630"/>
    </location>
</feature>
<evidence type="ECO:0000256" key="5">
    <source>
        <dbReference type="ARBA" id="ARBA00022833"/>
    </source>
</evidence>
<protein>
    <recommendedName>
        <fullName evidence="12">Peptidase M13</fullName>
    </recommendedName>
</protein>
<dbReference type="GO" id="GO:0016485">
    <property type="term" value="P:protein processing"/>
    <property type="evidence" value="ECO:0007669"/>
    <property type="project" value="TreeGrafter"/>
</dbReference>
<keyword evidence="6" id="KW-0482">Metalloprotease</keyword>
<evidence type="ECO:0000256" key="1">
    <source>
        <dbReference type="ARBA" id="ARBA00001947"/>
    </source>
</evidence>
<evidence type="ECO:0000313" key="10">
    <source>
        <dbReference type="EMBL" id="PRH83778.1"/>
    </source>
</evidence>
<dbReference type="RefSeq" id="WP_106989165.1">
    <property type="nucleotide sequence ID" value="NZ_JAVEVW010000026.1"/>
</dbReference>
<keyword evidence="2" id="KW-0645">Protease</keyword>
<feature type="signal peptide" evidence="7">
    <location>
        <begin position="1"/>
        <end position="23"/>
    </location>
</feature>
<dbReference type="EMBL" id="PVLF01000001">
    <property type="protein sequence ID" value="PRH83778.1"/>
    <property type="molecule type" value="Genomic_DNA"/>
</dbReference>
<comment type="cofactor">
    <cofactor evidence="1">
        <name>Zn(2+)</name>
        <dbReference type="ChEBI" id="CHEBI:29105"/>
    </cofactor>
</comment>
<dbReference type="OrthoDB" id="9775677at2"/>
<evidence type="ECO:0000256" key="6">
    <source>
        <dbReference type="ARBA" id="ARBA00023049"/>
    </source>
</evidence>
<evidence type="ECO:0000256" key="7">
    <source>
        <dbReference type="SAM" id="SignalP"/>
    </source>
</evidence>
<dbReference type="InterPro" id="IPR008753">
    <property type="entry name" value="Peptidase_M13_N"/>
</dbReference>
<dbReference type="AlphaFoldDB" id="A0A2P6MCQ6"/>
<dbReference type="Pfam" id="PF05649">
    <property type="entry name" value="Peptidase_M13_N"/>
    <property type="match status" value="1"/>
</dbReference>
<dbReference type="Gene3D" id="3.40.390.10">
    <property type="entry name" value="Collagenase (Catalytic Domain)"/>
    <property type="match status" value="1"/>
</dbReference>
<gene>
    <name evidence="10" type="ORF">C6N40_01150</name>
</gene>
<dbReference type="PROSITE" id="PS51885">
    <property type="entry name" value="NEPRILYSIN"/>
    <property type="match status" value="1"/>
</dbReference>
<name>A0A2P6MCQ6_9GAMM</name>
<organism evidence="10 11">
    <name type="scientific">Arenimonas caeni</name>
    <dbReference type="NCBI Taxonomy" id="2058085"/>
    <lineage>
        <taxon>Bacteria</taxon>
        <taxon>Pseudomonadati</taxon>
        <taxon>Pseudomonadota</taxon>
        <taxon>Gammaproteobacteria</taxon>
        <taxon>Lysobacterales</taxon>
        <taxon>Lysobacteraceae</taxon>
        <taxon>Arenimonas</taxon>
    </lineage>
</organism>
<proteinExistence type="predicted"/>
<comment type="caution">
    <text evidence="10">The sequence shown here is derived from an EMBL/GenBank/DDBJ whole genome shotgun (WGS) entry which is preliminary data.</text>
</comment>